<dbReference type="EMBL" id="VFQX01000009">
    <property type="protein sequence ID" value="KAF0982600.1"/>
    <property type="molecule type" value="Genomic_DNA"/>
</dbReference>
<comment type="similarity">
    <text evidence="1">Belongs to the UPF0047 family.</text>
</comment>
<dbReference type="PANTHER" id="PTHR30615">
    <property type="entry name" value="UNCHARACTERIZED PROTEIN YJBQ-RELATED"/>
    <property type="match status" value="1"/>
</dbReference>
<dbReference type="InterPro" id="IPR001602">
    <property type="entry name" value="UPF0047_YjbQ-like"/>
</dbReference>
<accession>A0A6A5CA83</accession>
<dbReference type="Pfam" id="PF01894">
    <property type="entry name" value="YjbQ"/>
    <property type="match status" value="1"/>
</dbReference>
<dbReference type="NCBIfam" id="TIGR00149">
    <property type="entry name" value="TIGR00149_YjbQ"/>
    <property type="match status" value="1"/>
</dbReference>
<dbReference type="SUPFAM" id="SSF111038">
    <property type="entry name" value="YjbQ-like"/>
    <property type="match status" value="1"/>
</dbReference>
<dbReference type="PROSITE" id="PS01314">
    <property type="entry name" value="UPF0047"/>
    <property type="match status" value="1"/>
</dbReference>
<dbReference type="PIRSF" id="PIRSF004681">
    <property type="entry name" value="UCP004681"/>
    <property type="match status" value="1"/>
</dbReference>
<dbReference type="OrthoDB" id="10255963at2759"/>
<evidence type="ECO:0000313" key="2">
    <source>
        <dbReference type="EMBL" id="KAF0982600.1"/>
    </source>
</evidence>
<name>A0A6A5CA83_NAEFO</name>
<dbReference type="GeneID" id="68118745"/>
<reference evidence="2 3" key="1">
    <citation type="journal article" date="2019" name="Sci. Rep.">
        <title>Nanopore sequencing improves the draft genome of the human pathogenic amoeba Naegleria fowleri.</title>
        <authorList>
            <person name="Liechti N."/>
            <person name="Schurch N."/>
            <person name="Bruggmann R."/>
            <person name="Wittwer M."/>
        </authorList>
    </citation>
    <scope>NUCLEOTIDE SEQUENCE [LARGE SCALE GENOMIC DNA]</scope>
    <source>
        <strain evidence="2 3">ATCC 30894</strain>
    </source>
</reference>
<dbReference type="PANTHER" id="PTHR30615:SF8">
    <property type="entry name" value="UPF0047 PROTEIN C4A8.02C"/>
    <property type="match status" value="1"/>
</dbReference>
<dbReference type="RefSeq" id="XP_044567313.1">
    <property type="nucleotide sequence ID" value="XM_044701949.1"/>
</dbReference>
<dbReference type="AlphaFoldDB" id="A0A6A5CA83"/>
<dbReference type="VEuPathDB" id="AmoebaDB:NfTy_018360"/>
<keyword evidence="3" id="KW-1185">Reference proteome</keyword>
<dbReference type="OMA" id="TWQGIFF"/>
<evidence type="ECO:0000313" key="3">
    <source>
        <dbReference type="Proteomes" id="UP000444721"/>
    </source>
</evidence>
<protein>
    <recommendedName>
        <fullName evidence="4">Secondary thiamine-phosphate synthase enzyme</fullName>
    </recommendedName>
</protein>
<organism evidence="2 3">
    <name type="scientific">Naegleria fowleri</name>
    <name type="common">Brain eating amoeba</name>
    <dbReference type="NCBI Taxonomy" id="5763"/>
    <lineage>
        <taxon>Eukaryota</taxon>
        <taxon>Discoba</taxon>
        <taxon>Heterolobosea</taxon>
        <taxon>Tetramitia</taxon>
        <taxon>Eutetramitia</taxon>
        <taxon>Vahlkampfiidae</taxon>
        <taxon>Naegleria</taxon>
    </lineage>
</organism>
<sequence>MVWRQKVISITAPKRGFHLVTEKVLSSIQSELSNIKIGLCHLFIQHTSASLTVNENYDPSVRHDLEESFNRLAPENQPYYQHTFEGSDDMPAHLKTVLIGPSITIPITNGKLALGTWQGIYLCEHRNDPSARNIVITIQGE</sequence>
<proteinExistence type="inferred from homology"/>
<dbReference type="VEuPathDB" id="AmoebaDB:FDP41_011530"/>
<dbReference type="VEuPathDB" id="AmoebaDB:NF0028750"/>
<dbReference type="Proteomes" id="UP000444721">
    <property type="component" value="Unassembled WGS sequence"/>
</dbReference>
<evidence type="ECO:0008006" key="4">
    <source>
        <dbReference type="Google" id="ProtNLM"/>
    </source>
</evidence>
<gene>
    <name evidence="2" type="ORF">FDP41_011530</name>
</gene>
<comment type="caution">
    <text evidence="2">The sequence shown here is derived from an EMBL/GenBank/DDBJ whole genome shotgun (WGS) entry which is preliminary data.</text>
</comment>
<dbReference type="Gene3D" id="2.60.120.460">
    <property type="entry name" value="YjbQ-like"/>
    <property type="match status" value="1"/>
</dbReference>
<dbReference type="InterPro" id="IPR035917">
    <property type="entry name" value="YjbQ-like_sf"/>
</dbReference>
<evidence type="ECO:0000256" key="1">
    <source>
        <dbReference type="ARBA" id="ARBA00005534"/>
    </source>
</evidence>